<keyword evidence="1" id="KW-1185">Reference proteome</keyword>
<dbReference type="AlphaFoldDB" id="A0A915JYY6"/>
<accession>A0A915JYY6</accession>
<sequence length="85" mass="10187">MLIDNDEDALSKKTTQEHNHFALDNKLNDDDCDFKRYFCLTVFLAIDILERWKHVPNILEIRFLFRGSAKYLFSMITYLSRTGYF</sequence>
<protein>
    <submittedName>
        <fullName evidence="2">Uncharacterized protein</fullName>
    </submittedName>
</protein>
<dbReference type="Proteomes" id="UP000887565">
    <property type="component" value="Unplaced"/>
</dbReference>
<evidence type="ECO:0000313" key="1">
    <source>
        <dbReference type="Proteomes" id="UP000887565"/>
    </source>
</evidence>
<organism evidence="1 2">
    <name type="scientific">Romanomermis culicivorax</name>
    <name type="common">Nematode worm</name>
    <dbReference type="NCBI Taxonomy" id="13658"/>
    <lineage>
        <taxon>Eukaryota</taxon>
        <taxon>Metazoa</taxon>
        <taxon>Ecdysozoa</taxon>
        <taxon>Nematoda</taxon>
        <taxon>Enoplea</taxon>
        <taxon>Dorylaimia</taxon>
        <taxon>Mermithida</taxon>
        <taxon>Mermithoidea</taxon>
        <taxon>Mermithidae</taxon>
        <taxon>Romanomermis</taxon>
    </lineage>
</organism>
<reference evidence="2" key="1">
    <citation type="submission" date="2022-11" db="UniProtKB">
        <authorList>
            <consortium name="WormBaseParasite"/>
        </authorList>
    </citation>
    <scope>IDENTIFICATION</scope>
</reference>
<dbReference type="WBParaSite" id="nRc.2.0.1.t31592-RA">
    <property type="protein sequence ID" value="nRc.2.0.1.t31592-RA"/>
    <property type="gene ID" value="nRc.2.0.1.g31592"/>
</dbReference>
<proteinExistence type="predicted"/>
<name>A0A915JYY6_ROMCU</name>
<evidence type="ECO:0000313" key="2">
    <source>
        <dbReference type="WBParaSite" id="nRc.2.0.1.t31592-RA"/>
    </source>
</evidence>